<gene>
    <name evidence="1" type="ORF">SAMN02982922_2169</name>
</gene>
<dbReference type="OrthoDB" id="8030399at2"/>
<sequence>MPNENVDPIATRDEAHEAIIGQTLAQSETVIVVSASPVNLIVLSRIVERARLKAVSCEPERAGPHIARIDPLMVILDGGSDMHECDVALGPIATQKRMSDGARPHVVLLTVQNMPPDAVDLGGLIDSVVAKPVTPERLQPLIETVRDRRV</sequence>
<name>A0A1X7NNA9_9HYPH</name>
<accession>A0A1X7NNA9</accession>
<dbReference type="SUPFAM" id="SSF52172">
    <property type="entry name" value="CheY-like"/>
    <property type="match status" value="1"/>
</dbReference>
<evidence type="ECO:0000313" key="2">
    <source>
        <dbReference type="Proteomes" id="UP000193083"/>
    </source>
</evidence>
<dbReference type="Proteomes" id="UP000193083">
    <property type="component" value="Unassembled WGS sequence"/>
</dbReference>
<reference evidence="1 2" key="1">
    <citation type="submission" date="2017-04" db="EMBL/GenBank/DDBJ databases">
        <authorList>
            <person name="Afonso C.L."/>
            <person name="Miller P.J."/>
            <person name="Scott M.A."/>
            <person name="Spackman E."/>
            <person name="Goraichik I."/>
            <person name="Dimitrov K.M."/>
            <person name="Suarez D.L."/>
            <person name="Swayne D.E."/>
        </authorList>
    </citation>
    <scope>NUCLEOTIDE SEQUENCE [LARGE SCALE GENOMIC DNA]</scope>
    <source>
        <strain evidence="1 2">B5P</strain>
    </source>
</reference>
<dbReference type="InterPro" id="IPR011006">
    <property type="entry name" value="CheY-like_superfamily"/>
</dbReference>
<dbReference type="AlphaFoldDB" id="A0A1X7NNA9"/>
<keyword evidence="2" id="KW-1185">Reference proteome</keyword>
<protein>
    <recommendedName>
        <fullName evidence="3">Response regulatory domain-containing protein</fullName>
    </recommendedName>
</protein>
<dbReference type="RefSeq" id="WP_085464176.1">
    <property type="nucleotide sequence ID" value="NZ_FXBL01000004.1"/>
</dbReference>
<evidence type="ECO:0008006" key="3">
    <source>
        <dbReference type="Google" id="ProtNLM"/>
    </source>
</evidence>
<evidence type="ECO:0000313" key="1">
    <source>
        <dbReference type="EMBL" id="SMH39458.1"/>
    </source>
</evidence>
<proteinExistence type="predicted"/>
<dbReference type="EMBL" id="FXBL01000004">
    <property type="protein sequence ID" value="SMH39458.1"/>
    <property type="molecule type" value="Genomic_DNA"/>
</dbReference>
<organism evidence="1 2">
    <name type="scientific">Mesorhizobium australicum</name>
    <dbReference type="NCBI Taxonomy" id="536018"/>
    <lineage>
        <taxon>Bacteria</taxon>
        <taxon>Pseudomonadati</taxon>
        <taxon>Pseudomonadota</taxon>
        <taxon>Alphaproteobacteria</taxon>
        <taxon>Hyphomicrobiales</taxon>
        <taxon>Phyllobacteriaceae</taxon>
        <taxon>Mesorhizobium</taxon>
    </lineage>
</organism>